<evidence type="ECO:0000256" key="2">
    <source>
        <dbReference type="SAM" id="SignalP"/>
    </source>
</evidence>
<evidence type="ECO:0000259" key="4">
    <source>
        <dbReference type="Pfam" id="PF17479"/>
    </source>
</evidence>
<protein>
    <submittedName>
        <fullName evidence="5">DUF3048 domain-containing protein</fullName>
    </submittedName>
</protein>
<feature type="compositionally biased region" description="Acidic residues" evidence="1">
    <location>
        <begin position="38"/>
        <end position="65"/>
    </location>
</feature>
<organism evidence="5 6">
    <name type="scientific">Candidatus Eisenbergiella merdavium</name>
    <dbReference type="NCBI Taxonomy" id="2838551"/>
    <lineage>
        <taxon>Bacteria</taxon>
        <taxon>Bacillati</taxon>
        <taxon>Bacillota</taxon>
        <taxon>Clostridia</taxon>
        <taxon>Lachnospirales</taxon>
        <taxon>Lachnospiraceae</taxon>
        <taxon>Eisenbergiella</taxon>
    </lineage>
</organism>
<feature type="region of interest" description="Disordered" evidence="1">
    <location>
        <begin position="28"/>
        <end position="66"/>
    </location>
</feature>
<dbReference type="InterPro" id="IPR021416">
    <property type="entry name" value="DUF3048_N"/>
</dbReference>
<evidence type="ECO:0000256" key="1">
    <source>
        <dbReference type="SAM" id="MobiDB-lite"/>
    </source>
</evidence>
<feature type="domain" description="DUF3048" evidence="3">
    <location>
        <begin position="85"/>
        <end position="192"/>
    </location>
</feature>
<dbReference type="EMBL" id="DWWS01000043">
    <property type="protein sequence ID" value="HJC24372.1"/>
    <property type="molecule type" value="Genomic_DNA"/>
</dbReference>
<dbReference type="Pfam" id="PF11258">
    <property type="entry name" value="DUF3048"/>
    <property type="match status" value="1"/>
</dbReference>
<dbReference type="InterPro" id="IPR035328">
    <property type="entry name" value="DUF3048_C"/>
</dbReference>
<comment type="caution">
    <text evidence="5">The sequence shown here is derived from an EMBL/GenBank/DDBJ whole genome shotgun (WGS) entry which is preliminary data.</text>
</comment>
<evidence type="ECO:0000313" key="6">
    <source>
        <dbReference type="Proteomes" id="UP000823891"/>
    </source>
</evidence>
<evidence type="ECO:0000313" key="5">
    <source>
        <dbReference type="EMBL" id="HJC24372.1"/>
    </source>
</evidence>
<feature type="chain" id="PRO_5038845338" evidence="2">
    <location>
        <begin position="21"/>
        <end position="400"/>
    </location>
</feature>
<dbReference type="InterPro" id="IPR023158">
    <property type="entry name" value="YerB-like_sf"/>
</dbReference>
<dbReference type="Gene3D" id="3.50.90.10">
    <property type="entry name" value="YerB-like"/>
    <property type="match status" value="1"/>
</dbReference>
<feature type="compositionally biased region" description="Low complexity" evidence="1">
    <location>
        <begin position="28"/>
        <end position="37"/>
    </location>
</feature>
<keyword evidence="2" id="KW-0732">Signal</keyword>
<feature type="domain" description="DUF3048" evidence="4">
    <location>
        <begin position="282"/>
        <end position="386"/>
    </location>
</feature>
<dbReference type="AlphaFoldDB" id="A0A9D2NHD1"/>
<gene>
    <name evidence="5" type="ORF">H9761_11790</name>
</gene>
<name>A0A9D2NHD1_9FIRM</name>
<reference evidence="5" key="1">
    <citation type="journal article" date="2021" name="PeerJ">
        <title>Extensive microbial diversity within the chicken gut microbiome revealed by metagenomics and culture.</title>
        <authorList>
            <person name="Gilroy R."/>
            <person name="Ravi A."/>
            <person name="Getino M."/>
            <person name="Pursley I."/>
            <person name="Horton D.L."/>
            <person name="Alikhan N.F."/>
            <person name="Baker D."/>
            <person name="Gharbi K."/>
            <person name="Hall N."/>
            <person name="Watson M."/>
            <person name="Adriaenssens E.M."/>
            <person name="Foster-Nyarko E."/>
            <person name="Jarju S."/>
            <person name="Secka A."/>
            <person name="Antonio M."/>
            <person name="Oren A."/>
            <person name="Chaudhuri R.R."/>
            <person name="La Ragione R."/>
            <person name="Hildebrand F."/>
            <person name="Pallen M.J."/>
        </authorList>
    </citation>
    <scope>NUCLEOTIDE SEQUENCE</scope>
    <source>
        <strain evidence="5">USAMLcec2-132</strain>
    </source>
</reference>
<dbReference type="Pfam" id="PF17479">
    <property type="entry name" value="DUF3048_C"/>
    <property type="match status" value="1"/>
</dbReference>
<sequence length="400" mass="44597">MKAAALTAVCLMLFALCGSGCGQKTQETMETVTQTEETQSEEPSVEESETAETETETEVETETETEALSVIGEREAVNGQMQSYLTGEWKDEEVVTRKPIAVMIPNNAPAMPQYGLANASIIYEAPVEGRITRLMGIFEDFDELDHIGPVRSSRDYFVYTAMGYEAIYCNWGLARPYVEALLASDAVENVSVGVEGIHNPADEAFGRIKRPGYAVEFTGYLFIDGLKKAVDRLGYDWEYDEEFVPQLTFAADGVRAEYEDAQEASVIRPGGTGNNSGGYGAYNPRFEYDSEDQLYYRFQDGEAQIDERTGEQLAVSNVILQYCHGEVRDSHDYLAFGVHGVGTALVFTDGKVIPASWSRMEGDGVPAKFYDEDGNEIVFNQGKTWIYNIWEEYSEFVEFE</sequence>
<dbReference type="Proteomes" id="UP000823891">
    <property type="component" value="Unassembled WGS sequence"/>
</dbReference>
<feature type="signal peptide" evidence="2">
    <location>
        <begin position="1"/>
        <end position="20"/>
    </location>
</feature>
<reference evidence="5" key="2">
    <citation type="submission" date="2021-04" db="EMBL/GenBank/DDBJ databases">
        <authorList>
            <person name="Gilroy R."/>
        </authorList>
    </citation>
    <scope>NUCLEOTIDE SEQUENCE</scope>
    <source>
        <strain evidence="5">USAMLcec2-132</strain>
    </source>
</reference>
<evidence type="ECO:0000259" key="3">
    <source>
        <dbReference type="Pfam" id="PF11258"/>
    </source>
</evidence>
<dbReference type="SUPFAM" id="SSF159774">
    <property type="entry name" value="YerB-like"/>
    <property type="match status" value="1"/>
</dbReference>
<accession>A0A9D2NHD1</accession>
<proteinExistence type="predicted"/>